<organism evidence="3 4">
    <name type="scientific">Nelumbo nucifera</name>
    <name type="common">Sacred lotus</name>
    <dbReference type="NCBI Taxonomy" id="4432"/>
    <lineage>
        <taxon>Eukaryota</taxon>
        <taxon>Viridiplantae</taxon>
        <taxon>Streptophyta</taxon>
        <taxon>Embryophyta</taxon>
        <taxon>Tracheophyta</taxon>
        <taxon>Spermatophyta</taxon>
        <taxon>Magnoliopsida</taxon>
        <taxon>Proteales</taxon>
        <taxon>Nelumbonaceae</taxon>
        <taxon>Nelumbo</taxon>
    </lineage>
</organism>
<sequence length="221" mass="25527">MDVHEKTDHIPGICTGLKFKGGSTSLGEFWVQLYGLPIPQITETMARKFGGIIGEVIRVVKLAQTETLKGYMRVRVRMEILQPSKPRYPLKRRKLNPLWVEFRYERLPIFCYKGGRIEHDRMFYSTGRNILNEQKGGEDDEDVEQDRRTLLTKDYNPRQHDTWLRAEFHRNSTRRANIQMLFEDAHGGHTMSDTPAIVSRNPPDRNYSGSPATSQRGGGYS</sequence>
<dbReference type="InterPro" id="IPR025836">
    <property type="entry name" value="Zn_knuckle_CX2CX4HX4C"/>
</dbReference>
<dbReference type="InterPro" id="IPR040256">
    <property type="entry name" value="At4g02000-like"/>
</dbReference>
<gene>
    <name evidence="3" type="ORF">HUJ06_013081</name>
</gene>
<dbReference type="PANTHER" id="PTHR31286">
    <property type="entry name" value="GLYCINE-RICH CELL WALL STRUCTURAL PROTEIN 1.8-LIKE"/>
    <property type="match status" value="1"/>
</dbReference>
<dbReference type="EMBL" id="DUZY01000005">
    <property type="protein sequence ID" value="DAD38759.1"/>
    <property type="molecule type" value="Genomic_DNA"/>
</dbReference>
<evidence type="ECO:0000313" key="4">
    <source>
        <dbReference type="Proteomes" id="UP000607653"/>
    </source>
</evidence>
<dbReference type="Pfam" id="PF14392">
    <property type="entry name" value="zf-CCHC_4"/>
    <property type="match status" value="1"/>
</dbReference>
<protein>
    <recommendedName>
        <fullName evidence="2">Zinc knuckle CX2CX4HX4C domain-containing protein</fullName>
    </recommendedName>
</protein>
<feature type="region of interest" description="Disordered" evidence="1">
    <location>
        <begin position="186"/>
        <end position="221"/>
    </location>
</feature>
<evidence type="ECO:0000259" key="2">
    <source>
        <dbReference type="Pfam" id="PF14392"/>
    </source>
</evidence>
<accession>A0A822Z5U8</accession>
<feature type="domain" description="Zinc knuckle CX2CX4HX4C" evidence="2">
    <location>
        <begin position="98"/>
        <end position="123"/>
    </location>
</feature>
<proteinExistence type="predicted"/>
<dbReference type="AlphaFoldDB" id="A0A822Z5U8"/>
<evidence type="ECO:0000256" key="1">
    <source>
        <dbReference type="SAM" id="MobiDB-lite"/>
    </source>
</evidence>
<keyword evidence="4" id="KW-1185">Reference proteome</keyword>
<name>A0A822Z5U8_NELNU</name>
<comment type="caution">
    <text evidence="3">The sequence shown here is derived from an EMBL/GenBank/DDBJ whole genome shotgun (WGS) entry which is preliminary data.</text>
</comment>
<dbReference type="PANTHER" id="PTHR31286:SF178">
    <property type="entry name" value="DUF4283 DOMAIN-CONTAINING PROTEIN"/>
    <property type="match status" value="1"/>
</dbReference>
<reference evidence="3 4" key="1">
    <citation type="journal article" date="2020" name="Mol. Biol. Evol.">
        <title>Distinct Expression and Methylation Patterns for Genes with Different Fates following a Single Whole-Genome Duplication in Flowering Plants.</title>
        <authorList>
            <person name="Shi T."/>
            <person name="Rahmani R.S."/>
            <person name="Gugger P.F."/>
            <person name="Wang M."/>
            <person name="Li H."/>
            <person name="Zhang Y."/>
            <person name="Li Z."/>
            <person name="Wang Q."/>
            <person name="Van de Peer Y."/>
            <person name="Marchal K."/>
            <person name="Chen J."/>
        </authorList>
    </citation>
    <scope>NUCLEOTIDE SEQUENCE [LARGE SCALE GENOMIC DNA]</scope>
    <source>
        <tissue evidence="3">Leaf</tissue>
    </source>
</reference>
<dbReference type="Proteomes" id="UP000607653">
    <property type="component" value="Unassembled WGS sequence"/>
</dbReference>
<evidence type="ECO:0000313" key="3">
    <source>
        <dbReference type="EMBL" id="DAD38759.1"/>
    </source>
</evidence>